<comment type="caution">
    <text evidence="5">The sequence shown here is derived from an EMBL/GenBank/DDBJ whole genome shotgun (WGS) entry which is preliminary data.</text>
</comment>
<dbReference type="Gene3D" id="1.10.10.60">
    <property type="entry name" value="Homeodomain-like"/>
    <property type="match status" value="2"/>
</dbReference>
<dbReference type="InterPro" id="IPR018060">
    <property type="entry name" value="HTH_AraC"/>
</dbReference>
<reference evidence="5 6" key="1">
    <citation type="journal article" date="2020" name="Arch. Microbiol.">
        <title>Bradyrhizobium uaiense sp. nov., a new highly efficient cowpea symbiont.</title>
        <authorList>
            <person name="Cabral Michel D."/>
            <person name="Azarias Guimaraes A."/>
            <person name="Martins da Costa E."/>
            <person name="Soares de Carvalho T."/>
            <person name="Balsanelli E."/>
            <person name="Willems A."/>
            <person name="Maltempi de Souza E."/>
            <person name="de Souza Moreira F.M."/>
        </authorList>
    </citation>
    <scope>NUCLEOTIDE SEQUENCE [LARGE SCALE GENOMIC DNA]</scope>
    <source>
        <strain evidence="5 6">UFLA 03-164</strain>
    </source>
</reference>
<dbReference type="SUPFAM" id="SSF46689">
    <property type="entry name" value="Homeodomain-like"/>
    <property type="match status" value="2"/>
</dbReference>
<gene>
    <name evidence="5" type="ORF">FNJ47_35935</name>
</gene>
<keyword evidence="1" id="KW-0805">Transcription regulation</keyword>
<evidence type="ECO:0000256" key="1">
    <source>
        <dbReference type="ARBA" id="ARBA00023015"/>
    </source>
</evidence>
<dbReference type="PROSITE" id="PS01124">
    <property type="entry name" value="HTH_ARAC_FAMILY_2"/>
    <property type="match status" value="1"/>
</dbReference>
<dbReference type="InterPro" id="IPR020449">
    <property type="entry name" value="Tscrpt_reg_AraC-type_HTH"/>
</dbReference>
<sequence>MPSTDDRAPSSPALDDQRLRRVMQFIDANLHNPIRLKDLADVANLSPFHFARAFRKATGESPHRFVRGCRLEKAKQLLIEGNETLAEVSLICNFSSQSSFTRAFTRAFGAPPGAFRKNGKGRR</sequence>
<dbReference type="RefSeq" id="WP_163160576.1">
    <property type="nucleotide sequence ID" value="NZ_VKHP01000212.1"/>
</dbReference>
<dbReference type="PANTHER" id="PTHR46796">
    <property type="entry name" value="HTH-TYPE TRANSCRIPTIONAL ACTIVATOR RHAS-RELATED"/>
    <property type="match status" value="1"/>
</dbReference>
<dbReference type="Proteomes" id="UP000468531">
    <property type="component" value="Unassembled WGS sequence"/>
</dbReference>
<dbReference type="SMART" id="SM00342">
    <property type="entry name" value="HTH_ARAC"/>
    <property type="match status" value="1"/>
</dbReference>
<evidence type="ECO:0000256" key="3">
    <source>
        <dbReference type="ARBA" id="ARBA00023163"/>
    </source>
</evidence>
<accession>A0A6P1BTM0</accession>
<dbReference type="AlphaFoldDB" id="A0A6P1BTM0"/>
<name>A0A6P1BTM0_9BRAD</name>
<dbReference type="GO" id="GO:0003700">
    <property type="term" value="F:DNA-binding transcription factor activity"/>
    <property type="evidence" value="ECO:0007669"/>
    <property type="project" value="InterPro"/>
</dbReference>
<dbReference type="GO" id="GO:0043565">
    <property type="term" value="F:sequence-specific DNA binding"/>
    <property type="evidence" value="ECO:0007669"/>
    <property type="project" value="InterPro"/>
</dbReference>
<keyword evidence="6" id="KW-1185">Reference proteome</keyword>
<organism evidence="5 6">
    <name type="scientific">Bradyrhizobium uaiense</name>
    <dbReference type="NCBI Taxonomy" id="2594946"/>
    <lineage>
        <taxon>Bacteria</taxon>
        <taxon>Pseudomonadati</taxon>
        <taxon>Pseudomonadota</taxon>
        <taxon>Alphaproteobacteria</taxon>
        <taxon>Hyphomicrobiales</taxon>
        <taxon>Nitrobacteraceae</taxon>
        <taxon>Bradyrhizobium</taxon>
    </lineage>
</organism>
<dbReference type="PROSITE" id="PS00041">
    <property type="entry name" value="HTH_ARAC_FAMILY_1"/>
    <property type="match status" value="1"/>
</dbReference>
<keyword evidence="3" id="KW-0804">Transcription</keyword>
<dbReference type="EMBL" id="VKHP01000212">
    <property type="protein sequence ID" value="NEV01041.1"/>
    <property type="molecule type" value="Genomic_DNA"/>
</dbReference>
<protein>
    <submittedName>
        <fullName evidence="5">Helix-turn-helix transcriptional regulator</fullName>
    </submittedName>
</protein>
<evidence type="ECO:0000313" key="5">
    <source>
        <dbReference type="EMBL" id="NEV01041.1"/>
    </source>
</evidence>
<dbReference type="PRINTS" id="PR00032">
    <property type="entry name" value="HTHARAC"/>
</dbReference>
<dbReference type="InterPro" id="IPR009057">
    <property type="entry name" value="Homeodomain-like_sf"/>
</dbReference>
<evidence type="ECO:0000313" key="6">
    <source>
        <dbReference type="Proteomes" id="UP000468531"/>
    </source>
</evidence>
<keyword evidence="2" id="KW-0238">DNA-binding</keyword>
<dbReference type="Pfam" id="PF12833">
    <property type="entry name" value="HTH_18"/>
    <property type="match status" value="1"/>
</dbReference>
<evidence type="ECO:0000256" key="2">
    <source>
        <dbReference type="ARBA" id="ARBA00023125"/>
    </source>
</evidence>
<dbReference type="InterPro" id="IPR050204">
    <property type="entry name" value="AraC_XylS_family_regulators"/>
</dbReference>
<feature type="domain" description="HTH araC/xylS-type" evidence="4">
    <location>
        <begin position="20"/>
        <end position="118"/>
    </location>
</feature>
<dbReference type="InterPro" id="IPR018062">
    <property type="entry name" value="HTH_AraC-typ_CS"/>
</dbReference>
<evidence type="ECO:0000259" key="4">
    <source>
        <dbReference type="PROSITE" id="PS01124"/>
    </source>
</evidence>
<proteinExistence type="predicted"/>